<feature type="non-terminal residue" evidence="1">
    <location>
        <position position="81"/>
    </location>
</feature>
<accession>A0A642C303</accession>
<comment type="caution">
    <text evidence="1">The sequence shown here is derived from an EMBL/GenBank/DDBJ whole genome shotgun (WGS) entry which is preliminary data.</text>
</comment>
<name>A0A642C303_BACOV</name>
<dbReference type="Proteomes" id="UP000435985">
    <property type="component" value="Unassembled WGS sequence"/>
</dbReference>
<protein>
    <submittedName>
        <fullName evidence="1">Uncharacterized protein</fullName>
    </submittedName>
</protein>
<proteinExistence type="predicted"/>
<reference evidence="1 2" key="1">
    <citation type="journal article" date="2019" name="Nat. Med.">
        <title>A library of human gut bacterial isolates paired with longitudinal multiomics data enables mechanistic microbiome research.</title>
        <authorList>
            <person name="Poyet M."/>
            <person name="Groussin M."/>
            <person name="Gibbons S.M."/>
            <person name="Avila-Pacheco J."/>
            <person name="Jiang X."/>
            <person name="Kearney S.M."/>
            <person name="Perrotta A.R."/>
            <person name="Berdy B."/>
            <person name="Zhao S."/>
            <person name="Lieberman T.D."/>
            <person name="Swanson P.K."/>
            <person name="Smith M."/>
            <person name="Roesemann S."/>
            <person name="Alexander J.E."/>
            <person name="Rich S.A."/>
            <person name="Livny J."/>
            <person name="Vlamakis H."/>
            <person name="Clish C."/>
            <person name="Bullock K."/>
            <person name="Deik A."/>
            <person name="Scott J."/>
            <person name="Pierce K.A."/>
            <person name="Xavier R.J."/>
            <person name="Alm E.J."/>
        </authorList>
    </citation>
    <scope>NUCLEOTIDE SEQUENCE [LARGE SCALE GENOMIC DNA]</scope>
    <source>
        <strain evidence="1 2">BIOML-A14</strain>
    </source>
</reference>
<dbReference type="EMBL" id="VWFO01000727">
    <property type="protein sequence ID" value="KAA4645259.1"/>
    <property type="molecule type" value="Genomic_DNA"/>
</dbReference>
<sequence length="81" mass="9417">MIPEIIEQMRKELYDTKLCISDFEKYDLKTLEKTNEPFFWLVRTHGTHLCFIGPSVESLFSSESNRFAIMKDSLAIIASIV</sequence>
<organism evidence="1 2">
    <name type="scientific">Bacteroides ovatus</name>
    <dbReference type="NCBI Taxonomy" id="28116"/>
    <lineage>
        <taxon>Bacteria</taxon>
        <taxon>Pseudomonadati</taxon>
        <taxon>Bacteroidota</taxon>
        <taxon>Bacteroidia</taxon>
        <taxon>Bacteroidales</taxon>
        <taxon>Bacteroidaceae</taxon>
        <taxon>Bacteroides</taxon>
    </lineage>
</organism>
<dbReference type="AlphaFoldDB" id="A0A642C303"/>
<gene>
    <name evidence="1" type="ORF">F3B98_33070</name>
</gene>
<evidence type="ECO:0000313" key="2">
    <source>
        <dbReference type="Proteomes" id="UP000435985"/>
    </source>
</evidence>
<evidence type="ECO:0000313" key="1">
    <source>
        <dbReference type="EMBL" id="KAA4645259.1"/>
    </source>
</evidence>